<reference evidence="3" key="1">
    <citation type="submission" date="2021-04" db="EMBL/GenBank/DDBJ databases">
        <authorList>
            <person name="Rodrigo-Torres L."/>
            <person name="Arahal R. D."/>
            <person name="Lucena T."/>
        </authorList>
    </citation>
    <scope>NUCLEOTIDE SEQUENCE</scope>
    <source>
        <strain evidence="3">AS29M-1</strain>
    </source>
</reference>
<keyword evidence="1 3" id="KW-0413">Isomerase</keyword>
<dbReference type="RefSeq" id="WP_258541033.1">
    <property type="nucleotide sequence ID" value="NZ_OU015584.1"/>
</dbReference>
<evidence type="ECO:0000256" key="1">
    <source>
        <dbReference type="PROSITE-ProRule" id="PRU00278"/>
    </source>
</evidence>
<dbReference type="AlphaFoldDB" id="A0A916NFY7"/>
<organism evidence="3 4">
    <name type="scientific">Parvicella tangerina</name>
    <dbReference type="NCBI Taxonomy" id="2829795"/>
    <lineage>
        <taxon>Bacteria</taxon>
        <taxon>Pseudomonadati</taxon>
        <taxon>Bacteroidota</taxon>
        <taxon>Flavobacteriia</taxon>
        <taxon>Flavobacteriales</taxon>
        <taxon>Parvicellaceae</taxon>
        <taxon>Parvicella</taxon>
    </lineage>
</organism>
<keyword evidence="1" id="KW-0697">Rotamase</keyword>
<evidence type="ECO:0000313" key="4">
    <source>
        <dbReference type="Proteomes" id="UP000683507"/>
    </source>
</evidence>
<dbReference type="EC" id="5.2.1.8" evidence="3"/>
<dbReference type="InterPro" id="IPR000297">
    <property type="entry name" value="PPIase_PpiC"/>
</dbReference>
<dbReference type="KEGG" id="ptan:CRYO30217_00809"/>
<dbReference type="EMBL" id="OU015584">
    <property type="protein sequence ID" value="CAG5078931.1"/>
    <property type="molecule type" value="Genomic_DNA"/>
</dbReference>
<dbReference type="Pfam" id="PF13616">
    <property type="entry name" value="Rotamase_3"/>
    <property type="match status" value="1"/>
</dbReference>
<evidence type="ECO:0000313" key="3">
    <source>
        <dbReference type="EMBL" id="CAG5078931.1"/>
    </source>
</evidence>
<protein>
    <submittedName>
        <fullName evidence="3">Chaperone SurA</fullName>
        <ecNumber evidence="3">5.2.1.8</ecNumber>
    </submittedName>
</protein>
<dbReference type="Gene3D" id="3.10.50.40">
    <property type="match status" value="1"/>
</dbReference>
<dbReference type="PROSITE" id="PS50198">
    <property type="entry name" value="PPIC_PPIASE_2"/>
    <property type="match status" value="1"/>
</dbReference>
<proteinExistence type="predicted"/>
<dbReference type="Proteomes" id="UP000683507">
    <property type="component" value="Chromosome"/>
</dbReference>
<dbReference type="SUPFAM" id="SSF54534">
    <property type="entry name" value="FKBP-like"/>
    <property type="match status" value="1"/>
</dbReference>
<name>A0A916NFY7_9FLAO</name>
<accession>A0A916NFY7</accession>
<feature type="domain" description="PpiC" evidence="2">
    <location>
        <begin position="1"/>
        <end position="107"/>
    </location>
</feature>
<dbReference type="InterPro" id="IPR046357">
    <property type="entry name" value="PPIase_dom_sf"/>
</dbReference>
<dbReference type="GO" id="GO:0003755">
    <property type="term" value="F:peptidyl-prolyl cis-trans isomerase activity"/>
    <property type="evidence" value="ECO:0007669"/>
    <property type="project" value="UniProtKB-KW"/>
</dbReference>
<evidence type="ECO:0000259" key="2">
    <source>
        <dbReference type="PROSITE" id="PS50198"/>
    </source>
</evidence>
<sequence>MTFSRILLFSSLLLFATKFFGQQYKEEAKLKADSLYKLILNDPSIFCHLEDTFSADKGSPIGCGEYGYVEANLIVEPVRNLITAENLNKIMPPTETLFGYHIIIPLERRGSKIRFKHILIAFDKGL</sequence>
<keyword evidence="4" id="KW-1185">Reference proteome</keyword>
<gene>
    <name evidence="3" type="primary">surA_1</name>
    <name evidence="3" type="ORF">CRYO30217_00809</name>
</gene>